<evidence type="ECO:0000256" key="1">
    <source>
        <dbReference type="SAM" id="Phobius"/>
    </source>
</evidence>
<evidence type="ECO:0000313" key="3">
    <source>
        <dbReference type="EMBL" id="MFN0256751.1"/>
    </source>
</evidence>
<dbReference type="Proteomes" id="UP001517247">
    <property type="component" value="Unassembled WGS sequence"/>
</dbReference>
<feature type="transmembrane region" description="Helical" evidence="1">
    <location>
        <begin position="12"/>
        <end position="32"/>
    </location>
</feature>
<proteinExistence type="predicted"/>
<keyword evidence="1" id="KW-1133">Transmembrane helix</keyword>
<feature type="domain" description="Conjugative transposon TraM C-terminal" evidence="2">
    <location>
        <begin position="209"/>
        <end position="352"/>
    </location>
</feature>
<organism evidence="3 4">
    <name type="scientific">Pedobacter ureilyticus</name>
    <dbReference type="NCBI Taxonomy" id="1393051"/>
    <lineage>
        <taxon>Bacteria</taxon>
        <taxon>Pseudomonadati</taxon>
        <taxon>Bacteroidota</taxon>
        <taxon>Sphingobacteriia</taxon>
        <taxon>Sphingobacteriales</taxon>
        <taxon>Sphingobacteriaceae</taxon>
        <taxon>Pedobacter</taxon>
    </lineage>
</organism>
<dbReference type="EMBL" id="SSHJ02000007">
    <property type="protein sequence ID" value="MFN0256751.1"/>
    <property type="molecule type" value="Genomic_DNA"/>
</dbReference>
<dbReference type="InterPro" id="IPR055407">
    <property type="entry name" value="TraM_C"/>
</dbReference>
<evidence type="ECO:0000313" key="4">
    <source>
        <dbReference type="Proteomes" id="UP001517247"/>
    </source>
</evidence>
<keyword evidence="4" id="KW-1185">Reference proteome</keyword>
<keyword evidence="1" id="KW-0472">Membrane</keyword>
<dbReference type="RefSeq" id="WP_138723837.1">
    <property type="nucleotide sequence ID" value="NZ_SSHJ02000007.1"/>
</dbReference>
<gene>
    <name evidence="3" type="primary">traM</name>
    <name evidence="3" type="ORF">E6A44_014270</name>
</gene>
<protein>
    <submittedName>
        <fullName evidence="3">Conjugative transposon protein TraM</fullName>
    </submittedName>
</protein>
<reference evidence="3 4" key="1">
    <citation type="submission" date="2024-12" db="EMBL/GenBank/DDBJ databases">
        <authorList>
            <person name="Hu S."/>
        </authorList>
    </citation>
    <scope>NUCLEOTIDE SEQUENCE [LARGE SCALE GENOMIC DNA]</scope>
    <source>
        <strain evidence="3 4">THG-T11</strain>
    </source>
</reference>
<evidence type="ECO:0000259" key="2">
    <source>
        <dbReference type="Pfam" id="PF12508"/>
    </source>
</evidence>
<name>A0ABW9J881_9SPHI</name>
<dbReference type="Pfam" id="PF12508">
    <property type="entry name" value="Transposon_TraM"/>
    <property type="match status" value="1"/>
</dbReference>
<accession>A0ABW9J881</accession>
<sequence length="358" mass="38916">MDQKIEKNKLRFWLLLPLLVMPVLALGFYVLGGGSGSQSGLKKASGINASLPEATFSKDTLKHKTEYYDQAERRSARLDSNGIQSIAEKLGFAGVPNAGRHRTGAGRQAEEIDHRLAAIQREISRPAPSSSPQRSSAGRREVATGLKNDVDRLEQLMAAMQQGKGEDREMQQLNQLMQGILDVQHPERVFQRQALDRSLYPDSLFKALPAYIDGNQKAVDGTAVRLKLIDTVWVAGMLLPKGQLLFGVCRLSNQRLLLDIKHVRLGNAIVPVDLTVFSLDGMAGIAAPEAVLTGALNAGTDNAVRGMGMSGFDSSMGMQVATAGIDAARQLVSRKVRKVKVKLKGGTVVLLRDNKLKR</sequence>
<keyword evidence="1" id="KW-0812">Transmembrane</keyword>
<comment type="caution">
    <text evidence="3">The sequence shown here is derived from an EMBL/GenBank/DDBJ whole genome shotgun (WGS) entry which is preliminary data.</text>
</comment>